<feature type="binding site" evidence="3">
    <location>
        <position position="322"/>
    </location>
    <ligand>
        <name>CTP</name>
        <dbReference type="ChEBI" id="CHEBI:37563"/>
    </ligand>
</feature>
<dbReference type="EMBL" id="RBXL01000001">
    <property type="protein sequence ID" value="RKT44207.1"/>
    <property type="molecule type" value="Genomic_DNA"/>
</dbReference>
<comment type="function">
    <text evidence="3">Catalyzes two sequential steps in the biosynthesis of coenzyme A. In the first step cysteine is conjugated to 4'-phosphopantothenate to form 4-phosphopantothenoylcysteine. In the second step the latter compound is decarboxylated to form 4'-phosphopantotheine.</text>
</comment>
<comment type="pathway">
    <text evidence="3 4">Cofactor biosynthesis; coenzyme A biosynthesis; CoA from (R)-pantothenate: step 3/5.</text>
</comment>
<dbReference type="NCBIfam" id="TIGR00521">
    <property type="entry name" value="coaBC_dfp"/>
    <property type="match status" value="1"/>
</dbReference>
<dbReference type="SUPFAM" id="SSF52507">
    <property type="entry name" value="Homo-oligomeric flavin-containing Cys decarboxylases, HFCD"/>
    <property type="match status" value="1"/>
</dbReference>
<dbReference type="RefSeq" id="WP_120796677.1">
    <property type="nucleotide sequence ID" value="NZ_RBXL01000001.1"/>
</dbReference>
<dbReference type="GO" id="GO:0004633">
    <property type="term" value="F:phosphopantothenoylcysteine decarboxylase activity"/>
    <property type="evidence" value="ECO:0007669"/>
    <property type="project" value="UniProtKB-UniRule"/>
</dbReference>
<comment type="catalytic activity">
    <reaction evidence="3 4">
        <text>(R)-4'-phosphopantothenate + L-cysteine + CTP = N-[(R)-4-phosphopantothenoyl]-L-cysteine + CMP + diphosphate + H(+)</text>
        <dbReference type="Rhea" id="RHEA:19397"/>
        <dbReference type="ChEBI" id="CHEBI:10986"/>
        <dbReference type="ChEBI" id="CHEBI:15378"/>
        <dbReference type="ChEBI" id="CHEBI:33019"/>
        <dbReference type="ChEBI" id="CHEBI:35235"/>
        <dbReference type="ChEBI" id="CHEBI:37563"/>
        <dbReference type="ChEBI" id="CHEBI:59458"/>
        <dbReference type="ChEBI" id="CHEBI:60377"/>
        <dbReference type="EC" id="6.3.2.5"/>
    </reaction>
</comment>
<feature type="region of interest" description="Phosphopantothenate--cysteine ligase" evidence="3">
    <location>
        <begin position="190"/>
        <end position="403"/>
    </location>
</feature>
<name>A0A495V772_9GAMM</name>
<comment type="caution">
    <text evidence="7">The sequence shown here is derived from an EMBL/GenBank/DDBJ whole genome shotgun (WGS) entry which is preliminary data.</text>
</comment>
<keyword evidence="3" id="KW-0460">Magnesium</keyword>
<evidence type="ECO:0000313" key="8">
    <source>
        <dbReference type="Proteomes" id="UP000274556"/>
    </source>
</evidence>
<dbReference type="InterPro" id="IPR035929">
    <property type="entry name" value="CoaB-like_sf"/>
</dbReference>
<keyword evidence="8" id="KW-1185">Reference proteome</keyword>
<evidence type="ECO:0000313" key="7">
    <source>
        <dbReference type="EMBL" id="RKT44207.1"/>
    </source>
</evidence>
<keyword evidence="3 4" id="KW-0288">FMN</keyword>
<dbReference type="Pfam" id="PF04127">
    <property type="entry name" value="DFP"/>
    <property type="match status" value="1"/>
</dbReference>
<feature type="domain" description="Flavoprotein" evidence="5">
    <location>
        <begin position="8"/>
        <end position="176"/>
    </location>
</feature>
<dbReference type="GO" id="GO:0015937">
    <property type="term" value="P:coenzyme A biosynthetic process"/>
    <property type="evidence" value="ECO:0007669"/>
    <property type="project" value="UniProtKB-UniRule"/>
</dbReference>
<protein>
    <recommendedName>
        <fullName evidence="3">Coenzyme A biosynthesis bifunctional protein CoaBC</fullName>
    </recommendedName>
    <alternativeName>
        <fullName evidence="3">DNA/pantothenate metabolism flavoprotein</fullName>
    </alternativeName>
    <alternativeName>
        <fullName evidence="3">Phosphopantothenoylcysteine synthetase/decarboxylase</fullName>
        <shortName evidence="3">PPCS-PPCDC</shortName>
    </alternativeName>
    <domain>
        <recommendedName>
            <fullName evidence="3">Phosphopantothenoylcysteine decarboxylase</fullName>
            <shortName evidence="3">PPC decarboxylase</shortName>
            <shortName evidence="3">PPC-DC</shortName>
            <ecNumber evidence="3">4.1.1.36</ecNumber>
        </recommendedName>
        <alternativeName>
            <fullName evidence="3">CoaC</fullName>
        </alternativeName>
    </domain>
    <domain>
        <recommendedName>
            <fullName evidence="3">Phosphopantothenate--cysteine ligase</fullName>
            <ecNumber evidence="3">6.3.2.5</ecNumber>
        </recommendedName>
        <alternativeName>
            <fullName evidence="3">CoaB</fullName>
        </alternativeName>
        <alternativeName>
            <fullName evidence="3">Phosphopantothenoylcysteine synthetase</fullName>
            <shortName evidence="3">PPC synthetase</shortName>
            <shortName evidence="3">PPC-S</shortName>
        </alternativeName>
    </domain>
</protein>
<dbReference type="SUPFAM" id="SSF102645">
    <property type="entry name" value="CoaB-like"/>
    <property type="match status" value="1"/>
</dbReference>
<dbReference type="InterPro" id="IPR005252">
    <property type="entry name" value="CoaBC"/>
</dbReference>
<dbReference type="EC" id="4.1.1.36" evidence="3"/>
<dbReference type="AlphaFoldDB" id="A0A495V772"/>
<comment type="similarity">
    <text evidence="3 4">In the N-terminal section; belongs to the HFCD (homo-oligomeric flavin containing Cys decarboxylase) superfamily.</text>
</comment>
<gene>
    <name evidence="3" type="primary">coaBC</name>
    <name evidence="7" type="ORF">BDD21_1584</name>
</gene>
<sequence length="403" mass="42536">MDPSPRNQVLLGVGGGISAYKSVDLVRRLRERGYAVRVVMTQAATAFVGPLTFQAVSGHPVRTDLLDPAAEAGMGHIELARWAGQLLIAPATADLMARLAAGIADDLLTTLALATEAPLILAPAMNQQMWRHPATQDNLARLVARGARILGPGVGIQACGDQGPGRMLEPLEIVEALSGSDLQPLAGVRVLLTAGPTREPLDPVRYLGNRSSGRMGYALAAALTDLGARVVLVSGPSALAPPAVAELVKVETALEMHAAVTARTRDCDIFVATAAVADYRPAEPAGSKIKKAADALEIRLVRNPDILAEVAALPTPPFTLGFAAETDDVEQYARGKLKDKRLDMIAANRVGGDSGGFERDENALLVLWNGGQRVLPMMSKVELARELAMLLAEHYAERHAASS</sequence>
<organism evidence="7 8">
    <name type="scientific">Thiocapsa rosea</name>
    <dbReference type="NCBI Taxonomy" id="69360"/>
    <lineage>
        <taxon>Bacteria</taxon>
        <taxon>Pseudomonadati</taxon>
        <taxon>Pseudomonadota</taxon>
        <taxon>Gammaproteobacteria</taxon>
        <taxon>Chromatiales</taxon>
        <taxon>Chromatiaceae</taxon>
        <taxon>Thiocapsa</taxon>
    </lineage>
</organism>
<dbReference type="PANTHER" id="PTHR14359">
    <property type="entry name" value="HOMO-OLIGOMERIC FLAVIN CONTAINING CYS DECARBOXYLASE FAMILY"/>
    <property type="match status" value="1"/>
</dbReference>
<dbReference type="Pfam" id="PF02441">
    <property type="entry name" value="Flavoprotein"/>
    <property type="match status" value="1"/>
</dbReference>
<dbReference type="Gene3D" id="3.40.50.1950">
    <property type="entry name" value="Flavin prenyltransferase-like"/>
    <property type="match status" value="1"/>
</dbReference>
<evidence type="ECO:0000259" key="6">
    <source>
        <dbReference type="Pfam" id="PF04127"/>
    </source>
</evidence>
<keyword evidence="2 3" id="KW-0456">Lyase</keyword>
<comment type="pathway">
    <text evidence="3 4">Cofactor biosynthesis; coenzyme A biosynthesis; CoA from (R)-pantothenate: step 2/5.</text>
</comment>
<evidence type="ECO:0000256" key="4">
    <source>
        <dbReference type="RuleBase" id="RU364078"/>
    </source>
</evidence>
<evidence type="ECO:0000256" key="3">
    <source>
        <dbReference type="HAMAP-Rule" id="MF_02225"/>
    </source>
</evidence>
<comment type="caution">
    <text evidence="3">Lacks conserved residue(s) required for the propagation of feature annotation.</text>
</comment>
<dbReference type="GO" id="GO:0071513">
    <property type="term" value="C:phosphopantothenoylcysteine decarboxylase complex"/>
    <property type="evidence" value="ECO:0007669"/>
    <property type="project" value="TreeGrafter"/>
</dbReference>
<feature type="region of interest" description="Phosphopantothenoylcysteine decarboxylase" evidence="3">
    <location>
        <begin position="1"/>
        <end position="189"/>
    </location>
</feature>
<comment type="cofactor">
    <cofactor evidence="3">
        <name>FMN</name>
        <dbReference type="ChEBI" id="CHEBI:58210"/>
    </cofactor>
    <text evidence="3">Binds 1 FMN per subunit.</text>
</comment>
<accession>A0A495V772</accession>
<feature type="binding site" evidence="3">
    <location>
        <position position="336"/>
    </location>
    <ligand>
        <name>CTP</name>
        <dbReference type="ChEBI" id="CHEBI:37563"/>
    </ligand>
</feature>
<feature type="binding site" evidence="3">
    <location>
        <begin position="304"/>
        <end position="307"/>
    </location>
    <ligand>
        <name>CTP</name>
        <dbReference type="ChEBI" id="CHEBI:37563"/>
    </ligand>
</feature>
<dbReference type="HAMAP" id="MF_02225">
    <property type="entry name" value="CoaBC"/>
    <property type="match status" value="1"/>
</dbReference>
<reference evidence="7 8" key="1">
    <citation type="submission" date="2018-10" db="EMBL/GenBank/DDBJ databases">
        <title>Genomic Encyclopedia of Archaeal and Bacterial Type Strains, Phase II (KMG-II): from individual species to whole genera.</title>
        <authorList>
            <person name="Goeker M."/>
        </authorList>
    </citation>
    <scope>NUCLEOTIDE SEQUENCE [LARGE SCALE GENOMIC DNA]</scope>
    <source>
        <strain evidence="7 8">DSM 235</strain>
    </source>
</reference>
<dbReference type="GO" id="GO:0004632">
    <property type="term" value="F:phosphopantothenate--cysteine ligase activity"/>
    <property type="evidence" value="ECO:0007669"/>
    <property type="project" value="UniProtKB-UniRule"/>
</dbReference>
<keyword evidence="3 4" id="KW-0285">Flavoprotein</keyword>
<dbReference type="InterPro" id="IPR007085">
    <property type="entry name" value="DNA/pantothenate-metab_flavo_C"/>
</dbReference>
<comment type="function">
    <text evidence="4">Catalyzes two steps in the biosynthesis of coenzyme A. In the first step cysteine is conjugated to 4'-phosphopantothenate to form 4-phosphopantothenoylcysteine, in the latter compound is decarboxylated to form 4'-phosphopantotheine.</text>
</comment>
<dbReference type="Proteomes" id="UP000274556">
    <property type="component" value="Unassembled WGS sequence"/>
</dbReference>
<dbReference type="PANTHER" id="PTHR14359:SF6">
    <property type="entry name" value="PHOSPHOPANTOTHENOYLCYSTEINE DECARBOXYLASE"/>
    <property type="match status" value="1"/>
</dbReference>
<dbReference type="GO" id="GO:0010181">
    <property type="term" value="F:FMN binding"/>
    <property type="evidence" value="ECO:0007669"/>
    <property type="project" value="UniProtKB-UniRule"/>
</dbReference>
<comment type="similarity">
    <text evidence="3 4">In the C-terminal section; belongs to the PPC synthetase family.</text>
</comment>
<dbReference type="OrthoDB" id="9802554at2"/>
<feature type="domain" description="DNA/pantothenate metabolism flavoprotein C-terminal" evidence="6">
    <location>
        <begin position="185"/>
        <end position="392"/>
    </location>
</feature>
<dbReference type="InterPro" id="IPR003382">
    <property type="entry name" value="Flavoprotein"/>
</dbReference>
<feature type="binding site" evidence="3">
    <location>
        <position position="278"/>
    </location>
    <ligand>
        <name>CTP</name>
        <dbReference type="ChEBI" id="CHEBI:37563"/>
    </ligand>
</feature>
<keyword evidence="3" id="KW-0511">Multifunctional enzyme</keyword>
<proteinExistence type="inferred from homology"/>
<keyword evidence="3" id="KW-0479">Metal-binding</keyword>
<dbReference type="InterPro" id="IPR036551">
    <property type="entry name" value="Flavin_trans-like"/>
</dbReference>
<evidence type="ECO:0000256" key="1">
    <source>
        <dbReference type="ARBA" id="ARBA00022793"/>
    </source>
</evidence>
<feature type="binding site" evidence="3">
    <location>
        <position position="288"/>
    </location>
    <ligand>
        <name>CTP</name>
        <dbReference type="ChEBI" id="CHEBI:37563"/>
    </ligand>
</feature>
<dbReference type="EC" id="6.3.2.5" evidence="3"/>
<keyword evidence="1 3" id="KW-0210">Decarboxylase</keyword>
<dbReference type="GO" id="GO:0015941">
    <property type="term" value="P:pantothenate catabolic process"/>
    <property type="evidence" value="ECO:0007669"/>
    <property type="project" value="InterPro"/>
</dbReference>
<comment type="catalytic activity">
    <reaction evidence="3 4">
        <text>N-[(R)-4-phosphopantothenoyl]-L-cysteine + H(+) = (R)-4'-phosphopantetheine + CO2</text>
        <dbReference type="Rhea" id="RHEA:16793"/>
        <dbReference type="ChEBI" id="CHEBI:15378"/>
        <dbReference type="ChEBI" id="CHEBI:16526"/>
        <dbReference type="ChEBI" id="CHEBI:59458"/>
        <dbReference type="ChEBI" id="CHEBI:61723"/>
        <dbReference type="EC" id="4.1.1.36"/>
    </reaction>
</comment>
<keyword evidence="3 4" id="KW-0436">Ligase</keyword>
<dbReference type="UniPathway" id="UPA00241">
    <property type="reaction ID" value="UER00353"/>
</dbReference>
<evidence type="ECO:0000256" key="2">
    <source>
        <dbReference type="ARBA" id="ARBA00023239"/>
    </source>
</evidence>
<feature type="active site" description="Proton donor" evidence="3">
    <location>
        <position position="159"/>
    </location>
</feature>
<comment type="cofactor">
    <cofactor evidence="3">
        <name>Mg(2+)</name>
        <dbReference type="ChEBI" id="CHEBI:18420"/>
    </cofactor>
</comment>
<dbReference type="GO" id="GO:0046872">
    <property type="term" value="F:metal ion binding"/>
    <property type="evidence" value="ECO:0007669"/>
    <property type="project" value="UniProtKB-KW"/>
</dbReference>
<dbReference type="Gene3D" id="3.40.50.10300">
    <property type="entry name" value="CoaB-like"/>
    <property type="match status" value="1"/>
</dbReference>
<feature type="binding site" evidence="3">
    <location>
        <position position="340"/>
    </location>
    <ligand>
        <name>CTP</name>
        <dbReference type="ChEBI" id="CHEBI:37563"/>
    </ligand>
</feature>
<evidence type="ECO:0000259" key="5">
    <source>
        <dbReference type="Pfam" id="PF02441"/>
    </source>
</evidence>